<dbReference type="HAMAP" id="MF_00537">
    <property type="entry name" value="Ribosomal_uS14_1"/>
    <property type="match status" value="1"/>
</dbReference>
<dbReference type="GO" id="GO:0019843">
    <property type="term" value="F:rRNA binding"/>
    <property type="evidence" value="ECO:0007669"/>
    <property type="project" value="UniProtKB-UniRule"/>
</dbReference>
<dbReference type="InterPro" id="IPR018271">
    <property type="entry name" value="Ribosomal_uS14_CS"/>
</dbReference>
<dbReference type="PANTHER" id="PTHR19836:SF19">
    <property type="entry name" value="SMALL RIBOSOMAL SUBUNIT PROTEIN US14M"/>
    <property type="match status" value="1"/>
</dbReference>
<keyword evidence="7" id="KW-0694">RNA-binding</keyword>
<dbReference type="EMBL" id="KT006937">
    <property type="protein sequence ID" value="AKQ00770.1"/>
    <property type="molecule type" value="Genomic_DNA"/>
</dbReference>
<evidence type="ECO:0000256" key="6">
    <source>
        <dbReference type="ARBA" id="ARBA00047110"/>
    </source>
</evidence>
<dbReference type="PANTHER" id="PTHR19836">
    <property type="entry name" value="30S RIBOSOMAL PROTEIN S14"/>
    <property type="match status" value="1"/>
</dbReference>
<dbReference type="GO" id="GO:0006412">
    <property type="term" value="P:translation"/>
    <property type="evidence" value="ECO:0007669"/>
    <property type="project" value="UniProtKB-UniRule"/>
</dbReference>
<dbReference type="InterPro" id="IPR001209">
    <property type="entry name" value="Ribosomal_uS14"/>
</dbReference>
<keyword evidence="3 7" id="KW-0689">Ribosomal protein</keyword>
<organism evidence="8">
    <name type="scientific">uncultured gamma proteobacterium Rifle_16ft_4_minimus_1061</name>
    <dbReference type="NCBI Taxonomy" id="1665198"/>
    <lineage>
        <taxon>Bacteria</taxon>
        <taxon>Pseudomonadati</taxon>
        <taxon>Pseudomonadota</taxon>
        <taxon>Gammaproteobacteria</taxon>
        <taxon>environmental samples</taxon>
    </lineage>
</organism>
<name>A0A0H4T289_9GAMM</name>
<evidence type="ECO:0000313" key="8">
    <source>
        <dbReference type="EMBL" id="AKQ00770.1"/>
    </source>
</evidence>
<dbReference type="GO" id="GO:0005737">
    <property type="term" value="C:cytoplasm"/>
    <property type="evidence" value="ECO:0007669"/>
    <property type="project" value="UniProtKB-ARBA"/>
</dbReference>
<keyword evidence="4 7" id="KW-0687">Ribonucleoprotein</keyword>
<dbReference type="GO" id="GO:0015935">
    <property type="term" value="C:small ribosomal subunit"/>
    <property type="evidence" value="ECO:0007669"/>
    <property type="project" value="TreeGrafter"/>
</dbReference>
<evidence type="ECO:0000256" key="2">
    <source>
        <dbReference type="ARBA" id="ARBA00009083"/>
    </source>
</evidence>
<dbReference type="GO" id="GO:0003735">
    <property type="term" value="F:structural constituent of ribosome"/>
    <property type="evidence" value="ECO:0007669"/>
    <property type="project" value="InterPro"/>
</dbReference>
<proteinExistence type="inferred from homology"/>
<accession>A0A0H4T289</accession>
<keyword evidence="7" id="KW-0699">rRNA-binding</keyword>
<dbReference type="SUPFAM" id="SSF57716">
    <property type="entry name" value="Glucocorticoid receptor-like (DNA-binding domain)"/>
    <property type="match status" value="1"/>
</dbReference>
<evidence type="ECO:0000256" key="7">
    <source>
        <dbReference type="HAMAP-Rule" id="MF_00537"/>
    </source>
</evidence>
<protein>
    <recommendedName>
        <fullName evidence="5 7">Small ribosomal subunit protein uS14</fullName>
    </recommendedName>
</protein>
<evidence type="ECO:0000256" key="1">
    <source>
        <dbReference type="ARBA" id="ARBA00003686"/>
    </source>
</evidence>
<dbReference type="NCBIfam" id="NF006477">
    <property type="entry name" value="PRK08881.1"/>
    <property type="match status" value="1"/>
</dbReference>
<comment type="similarity">
    <text evidence="2 7">Belongs to the universal ribosomal protein uS14 family.</text>
</comment>
<dbReference type="PROSITE" id="PS00527">
    <property type="entry name" value="RIBOSOMAL_S14"/>
    <property type="match status" value="1"/>
</dbReference>
<dbReference type="AlphaFoldDB" id="A0A0H4T289"/>
<dbReference type="Gene3D" id="1.10.287.1480">
    <property type="match status" value="1"/>
</dbReference>
<dbReference type="FunFam" id="1.10.287.1480:FF:000001">
    <property type="entry name" value="30S ribosomal protein S14"/>
    <property type="match status" value="1"/>
</dbReference>
<dbReference type="Pfam" id="PF00253">
    <property type="entry name" value="Ribosomal_S14"/>
    <property type="match status" value="1"/>
</dbReference>
<evidence type="ECO:0000256" key="3">
    <source>
        <dbReference type="ARBA" id="ARBA00022980"/>
    </source>
</evidence>
<gene>
    <name evidence="7 8" type="primary">rpsN</name>
</gene>
<comment type="subunit">
    <text evidence="6 7">Part of the 30S ribosomal subunit. Contacts proteins S3 and S10.</text>
</comment>
<reference evidence="8" key="1">
    <citation type="journal article" date="2015" name="ISME J.">
        <title>Aquifer environment selects for microbial species cohorts in sediment and groundwater.</title>
        <authorList>
            <person name="Hug L.A."/>
            <person name="Thomas B.C."/>
            <person name="Brown C.T."/>
            <person name="Frischkorn K.R."/>
            <person name="Williams K.H."/>
            <person name="Tringe S.G."/>
            <person name="Banfield J.F."/>
        </authorList>
    </citation>
    <scope>NUCLEOTIDE SEQUENCE</scope>
</reference>
<comment type="function">
    <text evidence="1 7">Binds 16S rRNA, required for the assembly of 30S particles and may also be responsible for determining the conformation of the 16S rRNA at the A site.</text>
</comment>
<evidence type="ECO:0000256" key="4">
    <source>
        <dbReference type="ARBA" id="ARBA00023274"/>
    </source>
</evidence>
<dbReference type="InterPro" id="IPR023036">
    <property type="entry name" value="Ribosomal_uS14_bac/plastid"/>
</dbReference>
<evidence type="ECO:0000256" key="5">
    <source>
        <dbReference type="ARBA" id="ARBA00035167"/>
    </source>
</evidence>
<sequence>MAKRSMLERETRRKKAVVKYAKKRAEYRRVIRDPKATDDEKQTAQLRLQALPRDASPTRGRNRCAITGRSRGYYRKFGLSRSKLRETAMRGEIPGLRKASW</sequence>